<reference evidence="7" key="1">
    <citation type="submission" date="2020-12" db="EMBL/GenBank/DDBJ databases">
        <title>M. sibirica DSM 26468T genome.</title>
        <authorList>
            <person name="Thieme N."/>
            <person name="Rettenmaier R."/>
            <person name="Zverlov V."/>
            <person name="Liebl W."/>
        </authorList>
    </citation>
    <scope>NUCLEOTIDE SEQUENCE</scope>
    <source>
        <strain evidence="7">DSM 26468</strain>
    </source>
</reference>
<accession>A0A8J7L0H4</accession>
<comment type="caution">
    <text evidence="7">The sequence shown here is derived from an EMBL/GenBank/DDBJ whole genome shotgun (WGS) entry which is preliminary data.</text>
</comment>
<gene>
    <name evidence="7" type="ORF">I5677_15935</name>
</gene>
<evidence type="ECO:0000256" key="1">
    <source>
        <dbReference type="ARBA" id="ARBA00004236"/>
    </source>
</evidence>
<name>A0A8J7L0H4_9FIRM</name>
<dbReference type="Proteomes" id="UP000623269">
    <property type="component" value="Unassembled WGS sequence"/>
</dbReference>
<dbReference type="GO" id="GO:0005886">
    <property type="term" value="C:plasma membrane"/>
    <property type="evidence" value="ECO:0007669"/>
    <property type="project" value="UniProtKB-SubCell"/>
</dbReference>
<evidence type="ECO:0000256" key="5">
    <source>
        <dbReference type="ARBA" id="ARBA00023136"/>
    </source>
</evidence>
<dbReference type="EMBL" id="JAEAGR010000021">
    <property type="protein sequence ID" value="MBH1942393.1"/>
    <property type="molecule type" value="Genomic_DNA"/>
</dbReference>
<evidence type="ECO:0000313" key="7">
    <source>
        <dbReference type="EMBL" id="MBH1942393.1"/>
    </source>
</evidence>
<keyword evidence="5 6" id="KW-0472">Membrane</keyword>
<dbReference type="Pfam" id="PF04277">
    <property type="entry name" value="OAD_gamma"/>
    <property type="match status" value="1"/>
</dbReference>
<dbReference type="GO" id="GO:0015081">
    <property type="term" value="F:sodium ion transmembrane transporter activity"/>
    <property type="evidence" value="ECO:0007669"/>
    <property type="project" value="InterPro"/>
</dbReference>
<keyword evidence="2" id="KW-1003">Cell membrane</keyword>
<dbReference type="GO" id="GO:0036376">
    <property type="term" value="P:sodium ion export across plasma membrane"/>
    <property type="evidence" value="ECO:0007669"/>
    <property type="project" value="InterPro"/>
</dbReference>
<sequence>METLQYGLFNQVVLLSEKSMEERLESASLNTLLGMGIVFSVLILISILISFFKIIPYLQQKKANDKVDTGSLVDQVIEQISRQEEEELMDDYELVAVITAAIQASMAEALPANGFVVRSIRKTNYGRKANA</sequence>
<evidence type="ECO:0000256" key="2">
    <source>
        <dbReference type="ARBA" id="ARBA00022475"/>
    </source>
</evidence>
<evidence type="ECO:0000313" key="8">
    <source>
        <dbReference type="Proteomes" id="UP000623269"/>
    </source>
</evidence>
<dbReference type="InterPro" id="IPR005899">
    <property type="entry name" value="Na_pump_deCOase"/>
</dbReference>
<evidence type="ECO:0000256" key="6">
    <source>
        <dbReference type="SAM" id="Phobius"/>
    </source>
</evidence>
<keyword evidence="8" id="KW-1185">Reference proteome</keyword>
<keyword evidence="3 6" id="KW-0812">Transmembrane</keyword>
<keyword evidence="4 6" id="KW-1133">Transmembrane helix</keyword>
<proteinExistence type="predicted"/>
<feature type="transmembrane region" description="Helical" evidence="6">
    <location>
        <begin position="32"/>
        <end position="52"/>
    </location>
</feature>
<protein>
    <submittedName>
        <fullName evidence="7">OadG family protein</fullName>
    </submittedName>
</protein>
<evidence type="ECO:0000256" key="4">
    <source>
        <dbReference type="ARBA" id="ARBA00022989"/>
    </source>
</evidence>
<evidence type="ECO:0000256" key="3">
    <source>
        <dbReference type="ARBA" id="ARBA00022692"/>
    </source>
</evidence>
<organism evidence="7 8">
    <name type="scientific">Mobilitalea sibirica</name>
    <dbReference type="NCBI Taxonomy" id="1462919"/>
    <lineage>
        <taxon>Bacteria</taxon>
        <taxon>Bacillati</taxon>
        <taxon>Bacillota</taxon>
        <taxon>Clostridia</taxon>
        <taxon>Lachnospirales</taxon>
        <taxon>Lachnospiraceae</taxon>
        <taxon>Mobilitalea</taxon>
    </lineage>
</organism>
<dbReference type="RefSeq" id="WP_197662647.1">
    <property type="nucleotide sequence ID" value="NZ_JAEAGR010000021.1"/>
</dbReference>
<dbReference type="AlphaFoldDB" id="A0A8J7L0H4"/>
<comment type="subcellular location">
    <subcellularLocation>
        <location evidence="1">Cell membrane</location>
    </subcellularLocation>
</comment>